<dbReference type="OrthoDB" id="9763484at2"/>
<organism evidence="3 4">
    <name type="scientific">Ilyobacter polytropus (strain ATCC 51220 / DSM 2926 / LMG 16218 / CuHBu1)</name>
    <dbReference type="NCBI Taxonomy" id="572544"/>
    <lineage>
        <taxon>Bacteria</taxon>
        <taxon>Fusobacteriati</taxon>
        <taxon>Fusobacteriota</taxon>
        <taxon>Fusobacteriia</taxon>
        <taxon>Fusobacteriales</taxon>
        <taxon>Fusobacteriaceae</taxon>
        <taxon>Ilyobacter</taxon>
    </lineage>
</organism>
<dbReference type="STRING" id="572544.Ilyop_0428"/>
<dbReference type="InterPro" id="IPR001932">
    <property type="entry name" value="PPM-type_phosphatase-like_dom"/>
</dbReference>
<dbReference type="Gene3D" id="3.30.450.40">
    <property type="match status" value="1"/>
</dbReference>
<sequence length="503" mass="57733">MIYAGLIFVLFLTFLKILKSQEKAYRGEISTILRKLREKEEYNGIIDSVHEEYDQTLQTILKQGKELENSLEELKEYRVELDITYNSLIKKSTQLEYSNEILERRVANLSNLNAVARTVLSIIKLEKIIDIILDAYFVLTGAKKISLYLWEDGMLVNKKTKGNIIFKGTLSYPIETLEGFSRNDFRRVYEELSRGFKVEENEAVIISDLNVKGKELGVIYIVEDRERLIDSDQETISALAIQVANAINNAKMYEELLIKERISKELEVASRIQKKILPVEMKKVCGLEIANYFEPAKEVGGDYYDYCQREEDRVSITIADVSGKGVPAAFLMALIRSVLKTLNYKNIQPSEMLTTLNEIIYPDITEDMFVTLFHSKYIASERTLYYSNAGHNPLIIYKADLGEVVEYNVKGVAIGFIPEYQYKLGKVELSKGDILLYYTDGITEAENSNRDMFGIDRLKEVIYDNRGKSAEDVKKAILDSINNFRGDHEQVDDLTFVVIRNNE</sequence>
<proteinExistence type="predicted"/>
<dbReference type="SUPFAM" id="SSF55781">
    <property type="entry name" value="GAF domain-like"/>
    <property type="match status" value="1"/>
</dbReference>
<dbReference type="KEGG" id="ipo:Ilyop_0428"/>
<dbReference type="SUPFAM" id="SSF81606">
    <property type="entry name" value="PP2C-like"/>
    <property type="match status" value="1"/>
</dbReference>
<protein>
    <submittedName>
        <fullName evidence="3">Protein serine/threonine phosphatase</fullName>
    </submittedName>
</protein>
<dbReference type="eggNOG" id="COG2203">
    <property type="taxonomic scope" value="Bacteria"/>
</dbReference>
<dbReference type="Pfam" id="PF13492">
    <property type="entry name" value="GAF_3"/>
    <property type="match status" value="1"/>
</dbReference>
<accession>E3HB65</accession>
<dbReference type="RefSeq" id="WP_013386886.1">
    <property type="nucleotide sequence ID" value="NC_014632.1"/>
</dbReference>
<dbReference type="AlphaFoldDB" id="E3HB65"/>
<feature type="domain" description="PPM-type phosphatase" evidence="2">
    <location>
        <begin position="284"/>
        <end position="501"/>
    </location>
</feature>
<dbReference type="InterPro" id="IPR036457">
    <property type="entry name" value="PPM-type-like_dom_sf"/>
</dbReference>
<dbReference type="EMBL" id="CP002281">
    <property type="protein sequence ID" value="ADO82216.1"/>
    <property type="molecule type" value="Genomic_DNA"/>
</dbReference>
<evidence type="ECO:0000259" key="2">
    <source>
        <dbReference type="SMART" id="SM00331"/>
    </source>
</evidence>
<dbReference type="PANTHER" id="PTHR43156:SF2">
    <property type="entry name" value="STAGE II SPORULATION PROTEIN E"/>
    <property type="match status" value="1"/>
</dbReference>
<keyword evidence="1" id="KW-0378">Hydrolase</keyword>
<evidence type="ECO:0000313" key="3">
    <source>
        <dbReference type="EMBL" id="ADO82216.1"/>
    </source>
</evidence>
<evidence type="ECO:0000313" key="4">
    <source>
        <dbReference type="Proteomes" id="UP000006875"/>
    </source>
</evidence>
<dbReference type="Gene3D" id="3.60.40.10">
    <property type="entry name" value="PPM-type phosphatase domain"/>
    <property type="match status" value="1"/>
</dbReference>
<keyword evidence="4" id="KW-1185">Reference proteome</keyword>
<dbReference type="eggNOG" id="COG2208">
    <property type="taxonomic scope" value="Bacteria"/>
</dbReference>
<dbReference type="GO" id="GO:0016791">
    <property type="term" value="F:phosphatase activity"/>
    <property type="evidence" value="ECO:0007669"/>
    <property type="project" value="TreeGrafter"/>
</dbReference>
<dbReference type="Pfam" id="PF07228">
    <property type="entry name" value="SpoIIE"/>
    <property type="match status" value="1"/>
</dbReference>
<dbReference type="HOGENOM" id="CLU_000445_43_6_0"/>
<dbReference type="Proteomes" id="UP000006875">
    <property type="component" value="Chromosome"/>
</dbReference>
<gene>
    <name evidence="3" type="ordered locus">Ilyop_0428</name>
</gene>
<reference evidence="3 4" key="1">
    <citation type="journal article" date="2010" name="Stand. Genomic Sci.">
        <title>Complete genome sequence of Ilyobacter polytropus type strain (CuHbu1).</title>
        <authorList>
            <person name="Sikorski J."/>
            <person name="Chertkov O."/>
            <person name="Lapidus A."/>
            <person name="Nolan M."/>
            <person name="Lucas S."/>
            <person name="Del Rio T.G."/>
            <person name="Tice H."/>
            <person name="Cheng J.F."/>
            <person name="Tapia R."/>
            <person name="Han C."/>
            <person name="Goodwin L."/>
            <person name="Pitluck S."/>
            <person name="Liolios K."/>
            <person name="Ivanova N."/>
            <person name="Mavromatis K."/>
            <person name="Mikhailova N."/>
            <person name="Pati A."/>
            <person name="Chen A."/>
            <person name="Palaniappan K."/>
            <person name="Land M."/>
            <person name="Hauser L."/>
            <person name="Chang Y.J."/>
            <person name="Jeffries C.D."/>
            <person name="Brambilla E."/>
            <person name="Yasawong M."/>
            <person name="Rohde M."/>
            <person name="Pukall R."/>
            <person name="Spring S."/>
            <person name="Goker M."/>
            <person name="Woyke T."/>
            <person name="Bristow J."/>
            <person name="Eisen J.A."/>
            <person name="Markowitz V."/>
            <person name="Hugenholtz P."/>
            <person name="Kyrpides N.C."/>
            <person name="Klenk H.P."/>
        </authorList>
    </citation>
    <scope>NUCLEOTIDE SEQUENCE [LARGE SCALE GENOMIC DNA]</scope>
    <source>
        <strain evidence="4">ATCC 51220 / DSM 2926 / LMG 16218 / CuHBu1</strain>
    </source>
</reference>
<dbReference type="InterPro" id="IPR003018">
    <property type="entry name" value="GAF"/>
</dbReference>
<name>E3HB65_ILYPC</name>
<dbReference type="PANTHER" id="PTHR43156">
    <property type="entry name" value="STAGE II SPORULATION PROTEIN E-RELATED"/>
    <property type="match status" value="1"/>
</dbReference>
<dbReference type="InterPro" id="IPR029016">
    <property type="entry name" value="GAF-like_dom_sf"/>
</dbReference>
<evidence type="ECO:0000256" key="1">
    <source>
        <dbReference type="ARBA" id="ARBA00022801"/>
    </source>
</evidence>
<dbReference type="InterPro" id="IPR052016">
    <property type="entry name" value="Bact_Sigma-Reg"/>
</dbReference>
<dbReference type="SMART" id="SM00331">
    <property type="entry name" value="PP2C_SIG"/>
    <property type="match status" value="1"/>
</dbReference>